<comment type="caution">
    <text evidence="1">The sequence shown here is derived from an EMBL/GenBank/DDBJ whole genome shotgun (WGS) entry which is preliminary data.</text>
</comment>
<dbReference type="EMBL" id="LLXH01000079">
    <property type="protein sequence ID" value="PKC73667.1"/>
    <property type="molecule type" value="Genomic_DNA"/>
</dbReference>
<evidence type="ECO:0000313" key="1">
    <source>
        <dbReference type="EMBL" id="PKC73667.1"/>
    </source>
</evidence>
<reference evidence="1 2" key="2">
    <citation type="submission" date="2017-10" db="EMBL/GenBank/DDBJ databases">
        <title>Genome analyses suggest a sexual origin of heterokaryosis in a supposedly ancient asexual fungus.</title>
        <authorList>
            <person name="Corradi N."/>
            <person name="Sedzielewska K."/>
            <person name="Noel J."/>
            <person name="Charron P."/>
            <person name="Farinelli L."/>
            <person name="Marton T."/>
            <person name="Kruger M."/>
            <person name="Pelin A."/>
            <person name="Brachmann A."/>
            <person name="Corradi N."/>
        </authorList>
    </citation>
    <scope>NUCLEOTIDE SEQUENCE [LARGE SCALE GENOMIC DNA]</scope>
    <source>
        <strain evidence="1 2">A1</strain>
    </source>
</reference>
<gene>
    <name evidence="1" type="ORF">RhiirA1_388753</name>
</gene>
<evidence type="ECO:0000313" key="2">
    <source>
        <dbReference type="Proteomes" id="UP000232688"/>
    </source>
</evidence>
<proteinExistence type="predicted"/>
<dbReference type="Proteomes" id="UP000232688">
    <property type="component" value="Unassembled WGS sequence"/>
</dbReference>
<protein>
    <submittedName>
        <fullName evidence="1">Uncharacterized protein</fullName>
    </submittedName>
</protein>
<name>A0A2N0SDP8_9GLOM</name>
<dbReference type="VEuPathDB" id="FungiDB:RhiirA1_388753"/>
<dbReference type="VEuPathDB" id="FungiDB:RhiirFUN_018007"/>
<organism evidence="1 2">
    <name type="scientific">Rhizophagus irregularis</name>
    <dbReference type="NCBI Taxonomy" id="588596"/>
    <lineage>
        <taxon>Eukaryota</taxon>
        <taxon>Fungi</taxon>
        <taxon>Fungi incertae sedis</taxon>
        <taxon>Mucoromycota</taxon>
        <taxon>Glomeromycotina</taxon>
        <taxon>Glomeromycetes</taxon>
        <taxon>Glomerales</taxon>
        <taxon>Glomeraceae</taxon>
        <taxon>Rhizophagus</taxon>
    </lineage>
</organism>
<dbReference type="AlphaFoldDB" id="A0A2N0SDP8"/>
<reference evidence="1 2" key="1">
    <citation type="submission" date="2017-10" db="EMBL/GenBank/DDBJ databases">
        <title>Extensive intraspecific genome diversity in a model arbuscular mycorrhizal fungus.</title>
        <authorList>
            <person name="Chen E.C.H."/>
            <person name="Morin E."/>
            <person name="Baudet D."/>
            <person name="Noel J."/>
            <person name="Ndikumana S."/>
            <person name="Charron P."/>
            <person name="St-Onge C."/>
            <person name="Giorgi J."/>
            <person name="Grigoriev I.V."/>
            <person name="Roux C."/>
            <person name="Martin F.M."/>
            <person name="Corradi N."/>
        </authorList>
    </citation>
    <scope>NUCLEOTIDE SEQUENCE [LARGE SCALE GENOMIC DNA]</scope>
    <source>
        <strain evidence="1 2">A1</strain>
    </source>
</reference>
<accession>A0A2N0SDP8</accession>
<sequence>METDFSLELGNGDRPILVWNLEIETDSGLKLGNRDRKKFNYQPIRIAELRVANRNSAQKSAILRILKIICEPIFSWSVKLKEKYPYLNIVLLTAWPKTARSAKA</sequence>